<dbReference type="InterPro" id="IPR013686">
    <property type="entry name" value="Polypept-transport_assoc_ShlB"/>
</dbReference>
<organism evidence="8 9">
    <name type="scientific">Thiopseudomonas acetoxidans</name>
    <dbReference type="NCBI Taxonomy" id="3041622"/>
    <lineage>
        <taxon>Bacteria</taxon>
        <taxon>Pseudomonadati</taxon>
        <taxon>Pseudomonadota</taxon>
        <taxon>Gammaproteobacteria</taxon>
        <taxon>Pseudomonadales</taxon>
        <taxon>Pseudomonadaceae</taxon>
        <taxon>Thiopseudomonas</taxon>
    </lineage>
</organism>
<keyword evidence="9" id="KW-1185">Reference proteome</keyword>
<evidence type="ECO:0000259" key="6">
    <source>
        <dbReference type="Pfam" id="PF08479"/>
    </source>
</evidence>
<evidence type="ECO:0000256" key="3">
    <source>
        <dbReference type="ARBA" id="ARBA00023237"/>
    </source>
</evidence>
<dbReference type="RefSeq" id="WP_289410090.1">
    <property type="nucleotide sequence ID" value="NZ_JAUCDY010000003.1"/>
</dbReference>
<dbReference type="InterPro" id="IPR005565">
    <property type="entry name" value="Hemolysn_activator_HlyB_C"/>
</dbReference>
<dbReference type="InterPro" id="IPR035251">
    <property type="entry name" value="ShlB_POTRA"/>
</dbReference>
<name>A0ABT7SMN6_9GAMM</name>
<accession>A0ABT7SMN6</accession>
<protein>
    <submittedName>
        <fullName evidence="8">ShlB/FhaC/HecB family hemolysin secretion/activation protein</fullName>
    </submittedName>
</protein>
<keyword evidence="2" id="KW-0812">Transmembrane</keyword>
<sequence length="566" mass="63421">MSVSLKILRIAVLAGCSVALCGLQAAPLPGDRDLARERQQRLLQEQQQRLDELQSLPGALPDAGAVTASADDRCIDIQQVALAGVTLLKPAVQAVLIAPYQKQCLTVAQINQLLQDITHAYIERGYVTTRAYLPAQDLGGGQLHIQVMEGRVEALDGAGVLLPQELRMVLPLHVGEAFNIRSLEQAVDQLGQLPSRQVQFDLQPGEEAGGSRVVARGERSKPWRVGLSRHNDGQRSTGEQQWSSWLAWDSPLGLADQLNIRGSKDAVSDRYRHSASHGLSYQLPYGWWTFNYHYNHSYYRTRTEGQGFSFVLDGVSTTQALTAERVIHRDSTSKTAVNVGISHIRGRNYLDNYLLDVSSQRLTEYQLGFNHGRRIGSAFLNLDLGWQRGSGALDAQRKGNPKGWQPVARYNKYTLTASYLQPFQLAGERFSVDSLFSAQRSEDVLYSPQRFSLGGLYSIRGYKDQSLTGDSGYYWRNQLRWSRPVTWHWLQPLLQQYSLLAAYDLGAIRGDKYNHESSGRMASHAFEFSAQGEHLALSLTSAHTLSRPDALERKERPVYFRIDVFF</sequence>
<feature type="chain" id="PRO_5045094190" evidence="4">
    <location>
        <begin position="26"/>
        <end position="566"/>
    </location>
</feature>
<keyword evidence="1" id="KW-1134">Transmembrane beta strand</keyword>
<evidence type="ECO:0000313" key="8">
    <source>
        <dbReference type="EMBL" id="MDM7857436.1"/>
    </source>
</evidence>
<keyword evidence="3" id="KW-0998">Cell outer membrane</keyword>
<dbReference type="Gene3D" id="2.40.160.50">
    <property type="entry name" value="membrane protein fhac: a member of the omp85/tpsb transporter family"/>
    <property type="match status" value="1"/>
</dbReference>
<feature type="domain" description="ShlB POTRA" evidence="7">
    <location>
        <begin position="163"/>
        <end position="204"/>
    </location>
</feature>
<dbReference type="PIRSF" id="PIRSF029745">
    <property type="entry name" value="FhaC"/>
    <property type="match status" value="1"/>
</dbReference>
<dbReference type="InterPro" id="IPR027282">
    <property type="entry name" value="TPS"/>
</dbReference>
<keyword evidence="1" id="KW-0472">Membrane</keyword>
<dbReference type="EMBL" id="JAUCDY010000003">
    <property type="protein sequence ID" value="MDM7857436.1"/>
    <property type="molecule type" value="Genomic_DNA"/>
</dbReference>
<proteinExistence type="predicted"/>
<evidence type="ECO:0000256" key="2">
    <source>
        <dbReference type="ARBA" id="ARBA00022692"/>
    </source>
</evidence>
<feature type="domain" description="Haemolysin activator HlyB C-terminal" evidence="5">
    <location>
        <begin position="209"/>
        <end position="526"/>
    </location>
</feature>
<keyword evidence="4" id="KW-0732">Signal</keyword>
<evidence type="ECO:0000313" key="9">
    <source>
        <dbReference type="Proteomes" id="UP001241056"/>
    </source>
</evidence>
<evidence type="ECO:0000259" key="7">
    <source>
        <dbReference type="Pfam" id="PF17287"/>
    </source>
</evidence>
<reference evidence="8 9" key="1">
    <citation type="submission" date="2023-06" db="EMBL/GenBank/DDBJ databases">
        <title>Thiopseudomonas sp. CY1220 draft genome sequence.</title>
        <authorList>
            <person name="Zhao G."/>
            <person name="An M."/>
        </authorList>
    </citation>
    <scope>NUCLEOTIDE SEQUENCE [LARGE SCALE GENOMIC DNA]</scope>
    <source>
        <strain evidence="8 9">CY1220</strain>
    </source>
</reference>
<dbReference type="InterPro" id="IPR051544">
    <property type="entry name" value="TPS_OM_transporter"/>
</dbReference>
<feature type="domain" description="Polypeptide-transport-associated ShlB-type" evidence="6">
    <location>
        <begin position="76"/>
        <end position="150"/>
    </location>
</feature>
<dbReference type="Proteomes" id="UP001241056">
    <property type="component" value="Unassembled WGS sequence"/>
</dbReference>
<evidence type="ECO:0000256" key="1">
    <source>
        <dbReference type="ARBA" id="ARBA00022452"/>
    </source>
</evidence>
<dbReference type="Gene3D" id="3.10.20.310">
    <property type="entry name" value="membrane protein fhac"/>
    <property type="match status" value="1"/>
</dbReference>
<evidence type="ECO:0000256" key="4">
    <source>
        <dbReference type="SAM" id="SignalP"/>
    </source>
</evidence>
<dbReference type="Pfam" id="PF17287">
    <property type="entry name" value="POTRA_3"/>
    <property type="match status" value="1"/>
</dbReference>
<dbReference type="PANTHER" id="PTHR34597:SF3">
    <property type="entry name" value="OUTER MEMBRANE TRANSPORTER CDIB"/>
    <property type="match status" value="1"/>
</dbReference>
<dbReference type="Pfam" id="PF03865">
    <property type="entry name" value="ShlB"/>
    <property type="match status" value="1"/>
</dbReference>
<evidence type="ECO:0000259" key="5">
    <source>
        <dbReference type="Pfam" id="PF03865"/>
    </source>
</evidence>
<comment type="caution">
    <text evidence="8">The sequence shown here is derived from an EMBL/GenBank/DDBJ whole genome shotgun (WGS) entry which is preliminary data.</text>
</comment>
<dbReference type="PANTHER" id="PTHR34597">
    <property type="entry name" value="SLR1661 PROTEIN"/>
    <property type="match status" value="1"/>
</dbReference>
<feature type="signal peptide" evidence="4">
    <location>
        <begin position="1"/>
        <end position="25"/>
    </location>
</feature>
<gene>
    <name evidence="8" type="ORF">QEZ41_03990</name>
</gene>
<dbReference type="Pfam" id="PF08479">
    <property type="entry name" value="POTRA_2"/>
    <property type="match status" value="1"/>
</dbReference>